<dbReference type="GeneID" id="62144763"/>
<dbReference type="EMBL" id="RCSW01000002">
    <property type="protein sequence ID" value="KAF7953775.1"/>
    <property type="molecule type" value="Genomic_DNA"/>
</dbReference>
<name>A0A9P5IZH6_9HELO</name>
<reference evidence="2 3" key="1">
    <citation type="journal article" date="2020" name="Genome Biol. Evol.">
        <title>Comparative genomics of Sclerotiniaceae.</title>
        <authorList>
            <person name="Valero Jimenez C.A."/>
            <person name="Steentjes M."/>
            <person name="Scholten O.E."/>
            <person name="Van Kan J.A.L."/>
        </authorList>
    </citation>
    <scope>NUCLEOTIDE SEQUENCE [LARGE SCALE GENOMIC DNA]</scope>
    <source>
        <strain evidence="2 3">MUCL 94</strain>
    </source>
</reference>
<protein>
    <submittedName>
        <fullName evidence="2">Uncharacterized protein</fullName>
    </submittedName>
</protein>
<dbReference type="Proteomes" id="UP000710849">
    <property type="component" value="Unassembled WGS sequence"/>
</dbReference>
<sequence length="99" mass="11821">MFEEEEDRMRRRAKQSYETDENNLRLTTQPQKAIYRAVGIIYSKYSEILFLRSFWHNLRHENENYTVNQLTITDRNFKEAQTGQNHIANTTLDPADHAS</sequence>
<comment type="caution">
    <text evidence="2">The sequence shown here is derived from an EMBL/GenBank/DDBJ whole genome shotgun (WGS) entry which is preliminary data.</text>
</comment>
<evidence type="ECO:0000313" key="2">
    <source>
        <dbReference type="EMBL" id="KAF7953775.1"/>
    </source>
</evidence>
<evidence type="ECO:0000313" key="3">
    <source>
        <dbReference type="Proteomes" id="UP000710849"/>
    </source>
</evidence>
<organism evidence="2 3">
    <name type="scientific">Botrytis byssoidea</name>
    <dbReference type="NCBI Taxonomy" id="139641"/>
    <lineage>
        <taxon>Eukaryota</taxon>
        <taxon>Fungi</taxon>
        <taxon>Dikarya</taxon>
        <taxon>Ascomycota</taxon>
        <taxon>Pezizomycotina</taxon>
        <taxon>Leotiomycetes</taxon>
        <taxon>Helotiales</taxon>
        <taxon>Sclerotiniaceae</taxon>
        <taxon>Botrytis</taxon>
    </lineage>
</organism>
<accession>A0A9P5IZH6</accession>
<feature type="region of interest" description="Disordered" evidence="1">
    <location>
        <begin position="1"/>
        <end position="21"/>
    </location>
</feature>
<dbReference type="AlphaFoldDB" id="A0A9P5IZH6"/>
<gene>
    <name evidence="2" type="ORF">EAE97_001174</name>
</gene>
<evidence type="ECO:0000256" key="1">
    <source>
        <dbReference type="SAM" id="MobiDB-lite"/>
    </source>
</evidence>
<dbReference type="RefSeq" id="XP_038737585.1">
    <property type="nucleotide sequence ID" value="XM_038871684.1"/>
</dbReference>
<keyword evidence="3" id="KW-1185">Reference proteome</keyword>
<proteinExistence type="predicted"/>